<dbReference type="Gene3D" id="1.10.10.10">
    <property type="entry name" value="Winged helix-like DNA-binding domain superfamily/Winged helix DNA-binding domain"/>
    <property type="match status" value="1"/>
</dbReference>
<protein>
    <submittedName>
        <fullName evidence="6">Transcriptional regulator, LysR family</fullName>
    </submittedName>
</protein>
<dbReference type="InterPro" id="IPR000847">
    <property type="entry name" value="LysR_HTH_N"/>
</dbReference>
<keyword evidence="3" id="KW-0238">DNA-binding</keyword>
<evidence type="ECO:0000313" key="6">
    <source>
        <dbReference type="EMBL" id="SEF72794.1"/>
    </source>
</evidence>
<gene>
    <name evidence="6" type="ORF">SAMN05216334_10789</name>
</gene>
<name>A0A1H5UCS3_9PROT</name>
<dbReference type="PANTHER" id="PTHR30537">
    <property type="entry name" value="HTH-TYPE TRANSCRIPTIONAL REGULATOR"/>
    <property type="match status" value="1"/>
</dbReference>
<dbReference type="SUPFAM" id="SSF53850">
    <property type="entry name" value="Periplasmic binding protein-like II"/>
    <property type="match status" value="1"/>
</dbReference>
<comment type="similarity">
    <text evidence="1">Belongs to the LysR transcriptional regulatory family.</text>
</comment>
<dbReference type="Pfam" id="PF00126">
    <property type="entry name" value="HTH_1"/>
    <property type="match status" value="1"/>
</dbReference>
<evidence type="ECO:0000256" key="1">
    <source>
        <dbReference type="ARBA" id="ARBA00009437"/>
    </source>
</evidence>
<accession>A0A1H5UCS3</accession>
<dbReference type="FunFam" id="1.10.10.10:FF:000001">
    <property type="entry name" value="LysR family transcriptional regulator"/>
    <property type="match status" value="1"/>
</dbReference>
<reference evidence="6 7" key="1">
    <citation type="submission" date="2016-10" db="EMBL/GenBank/DDBJ databases">
        <authorList>
            <person name="de Groot N.N."/>
        </authorList>
    </citation>
    <scope>NUCLEOTIDE SEQUENCE [LARGE SCALE GENOMIC DNA]</scope>
    <source>
        <strain evidence="6 7">Nm13</strain>
    </source>
</reference>
<dbReference type="Gene3D" id="3.40.190.290">
    <property type="match status" value="1"/>
</dbReference>
<evidence type="ECO:0000256" key="4">
    <source>
        <dbReference type="ARBA" id="ARBA00023163"/>
    </source>
</evidence>
<dbReference type="GO" id="GO:0043565">
    <property type="term" value="F:sequence-specific DNA binding"/>
    <property type="evidence" value="ECO:0007669"/>
    <property type="project" value="TreeGrafter"/>
</dbReference>
<dbReference type="PROSITE" id="PS50931">
    <property type="entry name" value="HTH_LYSR"/>
    <property type="match status" value="1"/>
</dbReference>
<dbReference type="InterPro" id="IPR036390">
    <property type="entry name" value="WH_DNA-bd_sf"/>
</dbReference>
<evidence type="ECO:0000313" key="7">
    <source>
        <dbReference type="Proteomes" id="UP000236753"/>
    </source>
</evidence>
<dbReference type="SUPFAM" id="SSF46785">
    <property type="entry name" value="Winged helix' DNA-binding domain"/>
    <property type="match status" value="1"/>
</dbReference>
<sequence>MQKLDMLNLNDIAVFVKVAQFRSFSRAAQAMSMPVSTVSRAVSNLEEQLGVTLLQRTTRKLNLTAQGRDYYNQCNGLLNDLYDAENVLTQIQRNPEGTLRITVPVIMGQEPFYKFLSDFQNNYPKIKIDLFITNSYLDLIAENIDAGIRFGGLKDSTLITKRIGTSIRYVVAAPDYLKGRSLPSKPHDLMQHQCVILGGRNNETEWELVNGRKTAKVQVAGSIASRDFQSVSDFTYRGHGIGLLPMTYCDEQIRNGKLIRLLPEWSSPEIVVHTVYPTRKFLPSRLHVFLEALKEWKSPFWLFLPIPQK</sequence>
<dbReference type="EMBL" id="FNUX01000007">
    <property type="protein sequence ID" value="SEF72794.1"/>
    <property type="molecule type" value="Genomic_DNA"/>
</dbReference>
<dbReference type="PANTHER" id="PTHR30537:SF5">
    <property type="entry name" value="HTH-TYPE TRANSCRIPTIONAL ACTIVATOR TTDR-RELATED"/>
    <property type="match status" value="1"/>
</dbReference>
<dbReference type="AlphaFoldDB" id="A0A1H5UCS3"/>
<dbReference type="GO" id="GO:0003700">
    <property type="term" value="F:DNA-binding transcription factor activity"/>
    <property type="evidence" value="ECO:0007669"/>
    <property type="project" value="InterPro"/>
</dbReference>
<dbReference type="GO" id="GO:0006351">
    <property type="term" value="P:DNA-templated transcription"/>
    <property type="evidence" value="ECO:0007669"/>
    <property type="project" value="TreeGrafter"/>
</dbReference>
<proteinExistence type="inferred from homology"/>
<evidence type="ECO:0000256" key="3">
    <source>
        <dbReference type="ARBA" id="ARBA00023125"/>
    </source>
</evidence>
<evidence type="ECO:0000256" key="2">
    <source>
        <dbReference type="ARBA" id="ARBA00023015"/>
    </source>
</evidence>
<dbReference type="Pfam" id="PF03466">
    <property type="entry name" value="LysR_substrate"/>
    <property type="match status" value="1"/>
</dbReference>
<feature type="domain" description="HTH lysR-type" evidence="5">
    <location>
        <begin position="7"/>
        <end position="64"/>
    </location>
</feature>
<keyword evidence="2" id="KW-0805">Transcription regulation</keyword>
<dbReference type="InterPro" id="IPR058163">
    <property type="entry name" value="LysR-type_TF_proteobact-type"/>
</dbReference>
<dbReference type="InterPro" id="IPR036388">
    <property type="entry name" value="WH-like_DNA-bd_sf"/>
</dbReference>
<organism evidence="6 7">
    <name type="scientific">Nitrosomonas ureae</name>
    <dbReference type="NCBI Taxonomy" id="44577"/>
    <lineage>
        <taxon>Bacteria</taxon>
        <taxon>Pseudomonadati</taxon>
        <taxon>Pseudomonadota</taxon>
        <taxon>Betaproteobacteria</taxon>
        <taxon>Nitrosomonadales</taxon>
        <taxon>Nitrosomonadaceae</taxon>
        <taxon>Nitrosomonas</taxon>
    </lineage>
</organism>
<dbReference type="Proteomes" id="UP000236753">
    <property type="component" value="Unassembled WGS sequence"/>
</dbReference>
<keyword evidence="4" id="KW-0804">Transcription</keyword>
<dbReference type="InterPro" id="IPR005119">
    <property type="entry name" value="LysR_subst-bd"/>
</dbReference>
<evidence type="ECO:0000259" key="5">
    <source>
        <dbReference type="PROSITE" id="PS50931"/>
    </source>
</evidence>
<dbReference type="RefSeq" id="WP_219817920.1">
    <property type="nucleotide sequence ID" value="NZ_FNUX01000007.1"/>
</dbReference>
<dbReference type="CDD" id="cd08422">
    <property type="entry name" value="PBP2_CrgA_like"/>
    <property type="match status" value="1"/>
</dbReference>